<evidence type="ECO:0000313" key="1">
    <source>
        <dbReference type="EMBL" id="MBX0297008.1"/>
    </source>
</evidence>
<gene>
    <name evidence="1" type="ORF">EGH23_19190</name>
</gene>
<dbReference type="InterPro" id="IPR048925">
    <property type="entry name" value="RdfA"/>
</dbReference>
<keyword evidence="2" id="KW-1185">Reference proteome</keyword>
<dbReference type="Proteomes" id="UP001430455">
    <property type="component" value="Unassembled WGS sequence"/>
</dbReference>
<comment type="caution">
    <text evidence="1">The sequence shown here is derived from an EMBL/GenBank/DDBJ whole genome shotgun (WGS) entry which is preliminary data.</text>
</comment>
<dbReference type="Pfam" id="PF21811">
    <property type="entry name" value="RdfA"/>
    <property type="match status" value="1"/>
</dbReference>
<dbReference type="AlphaFoldDB" id="A0AAW4PGI2"/>
<accession>A0AAW4PGI2</accession>
<dbReference type="RefSeq" id="WP_220581601.1">
    <property type="nucleotide sequence ID" value="NZ_RKLT01000013.1"/>
</dbReference>
<dbReference type="EMBL" id="RKLT01000013">
    <property type="protein sequence ID" value="MBX0297008.1"/>
    <property type="molecule type" value="Genomic_DNA"/>
</dbReference>
<name>A0AAW4PGI2_9EURY</name>
<proteinExistence type="predicted"/>
<organism evidence="1 2">
    <name type="scientific">Haloarcula nitratireducens</name>
    <dbReference type="NCBI Taxonomy" id="2487749"/>
    <lineage>
        <taxon>Archaea</taxon>
        <taxon>Methanobacteriati</taxon>
        <taxon>Methanobacteriota</taxon>
        <taxon>Stenosarchaea group</taxon>
        <taxon>Halobacteria</taxon>
        <taxon>Halobacteriales</taxon>
        <taxon>Haloarculaceae</taxon>
        <taxon>Haloarcula</taxon>
    </lineage>
</organism>
<sequence length="202" mass="22925">MSGSDDTPTTKVGRLIEIYELDGFGAELEAYWTGEGAERKSLRDLATLFNEELLRTQMRDHGMSAVDSDVESYYELLDDDEVSAGRATEARRDLEQHGIDIDEVTDDFVTYQAIRGYLQNVRGASYEQTEDSEQIAKEQERLERLITRTEAVSREKLERLRDTDRIDLGTFRMFVGVNVFCESCGSQYSIEELLDEGGCDCG</sequence>
<protein>
    <submittedName>
        <fullName evidence="1">Uncharacterized protein</fullName>
    </submittedName>
</protein>
<reference evidence="1 2" key="1">
    <citation type="submission" date="2021-06" db="EMBL/GenBank/DDBJ databases">
        <title>Halomicroarcula sp. a new haloarchaeum isolated from saline soil.</title>
        <authorList>
            <person name="Duran-Viseras A."/>
            <person name="Sanchez-Porro C."/>
            <person name="Ventosa A."/>
        </authorList>
    </citation>
    <scope>NUCLEOTIDE SEQUENCE [LARGE SCALE GENOMIC DNA]</scope>
    <source>
        <strain evidence="1 2">F27</strain>
    </source>
</reference>
<evidence type="ECO:0000313" key="2">
    <source>
        <dbReference type="Proteomes" id="UP001430455"/>
    </source>
</evidence>